<sequence length="63" mass="7221">MGAPARISGTCFFRGLELGSEKRNFLVFGVCRFPFWAGGKEDEKSREKERSMHLKVEGKVRRT</sequence>
<feature type="region of interest" description="Disordered" evidence="1">
    <location>
        <begin position="40"/>
        <end position="63"/>
    </location>
</feature>
<evidence type="ECO:0000313" key="2">
    <source>
        <dbReference type="EMBL" id="OAA61289.1"/>
    </source>
</evidence>
<dbReference type="Proteomes" id="UP000076874">
    <property type="component" value="Unassembled WGS sequence"/>
</dbReference>
<reference evidence="2 3" key="1">
    <citation type="journal article" date="2016" name="Genome Biol. Evol.">
        <title>Divergent and convergent evolution of fungal pathogenicity.</title>
        <authorList>
            <person name="Shang Y."/>
            <person name="Xiao G."/>
            <person name="Zheng P."/>
            <person name="Cen K."/>
            <person name="Zhan S."/>
            <person name="Wang C."/>
        </authorList>
    </citation>
    <scope>NUCLEOTIDE SEQUENCE [LARGE SCALE GENOMIC DNA]</scope>
    <source>
        <strain evidence="2 3">RCEF 264</strain>
    </source>
</reference>
<protein>
    <submittedName>
        <fullName evidence="2">Uncharacterized protein</fullName>
    </submittedName>
</protein>
<evidence type="ECO:0000256" key="1">
    <source>
        <dbReference type="SAM" id="MobiDB-lite"/>
    </source>
</evidence>
<dbReference type="AlphaFoldDB" id="A0A167U6I0"/>
<dbReference type="EMBL" id="AZHD01000008">
    <property type="protein sequence ID" value="OAA61289.1"/>
    <property type="molecule type" value="Genomic_DNA"/>
</dbReference>
<evidence type="ECO:0000313" key="3">
    <source>
        <dbReference type="Proteomes" id="UP000076874"/>
    </source>
</evidence>
<organism evidence="2 3">
    <name type="scientific">Niveomyces insectorum RCEF 264</name>
    <dbReference type="NCBI Taxonomy" id="1081102"/>
    <lineage>
        <taxon>Eukaryota</taxon>
        <taxon>Fungi</taxon>
        <taxon>Dikarya</taxon>
        <taxon>Ascomycota</taxon>
        <taxon>Pezizomycotina</taxon>
        <taxon>Sordariomycetes</taxon>
        <taxon>Hypocreomycetidae</taxon>
        <taxon>Hypocreales</taxon>
        <taxon>Cordycipitaceae</taxon>
        <taxon>Niveomyces</taxon>
    </lineage>
</organism>
<comment type="caution">
    <text evidence="2">The sequence shown here is derived from an EMBL/GenBank/DDBJ whole genome shotgun (WGS) entry which is preliminary data.</text>
</comment>
<name>A0A167U6I0_9HYPO</name>
<accession>A0A167U6I0</accession>
<keyword evidence="3" id="KW-1185">Reference proteome</keyword>
<proteinExistence type="predicted"/>
<gene>
    <name evidence="2" type="ORF">SPI_05313</name>
</gene>